<evidence type="ECO:0000313" key="2">
    <source>
        <dbReference type="EMBL" id="SVB98385.1"/>
    </source>
</evidence>
<dbReference type="SUPFAM" id="SSF50998">
    <property type="entry name" value="Quinoprotein alcohol dehydrogenase-like"/>
    <property type="match status" value="1"/>
</dbReference>
<accession>A0A382IGB7</accession>
<feature type="domain" description="Pyrrolo-quinoline quinone repeat" evidence="1">
    <location>
        <begin position="71"/>
        <end position="172"/>
    </location>
</feature>
<dbReference type="InterPro" id="IPR011047">
    <property type="entry name" value="Quinoprotein_ADH-like_sf"/>
</dbReference>
<dbReference type="Gene3D" id="2.140.10.10">
    <property type="entry name" value="Quinoprotein alcohol dehydrogenase-like superfamily"/>
    <property type="match status" value="1"/>
</dbReference>
<sequence>MIKKIVIFVFLFIILTTNFILFSEESSIENNEIQKFDNKIPFIQGIINQENTNLSLTKIDTEQSILEYSNWRRSHGGNWNTKYDSNNHINHNNISKLNLIWEYSSINKSNFDKINELENKDRKIQKNKWKENIELNPIFINNKLIFVTADWKIVAIDLNSKKPLWQIQSVTQPSRRGMHALYDEKINLEVLYIPIGVRVYK</sequence>
<organism evidence="2">
    <name type="scientific">marine metagenome</name>
    <dbReference type="NCBI Taxonomy" id="408172"/>
    <lineage>
        <taxon>unclassified sequences</taxon>
        <taxon>metagenomes</taxon>
        <taxon>ecological metagenomes</taxon>
    </lineage>
</organism>
<proteinExistence type="predicted"/>
<evidence type="ECO:0000259" key="1">
    <source>
        <dbReference type="Pfam" id="PF01011"/>
    </source>
</evidence>
<dbReference type="AlphaFoldDB" id="A0A382IGB7"/>
<dbReference type="EMBL" id="UINC01067066">
    <property type="protein sequence ID" value="SVB98385.1"/>
    <property type="molecule type" value="Genomic_DNA"/>
</dbReference>
<name>A0A382IGB7_9ZZZZ</name>
<dbReference type="InterPro" id="IPR002372">
    <property type="entry name" value="PQQ_rpt_dom"/>
</dbReference>
<reference evidence="2" key="1">
    <citation type="submission" date="2018-05" db="EMBL/GenBank/DDBJ databases">
        <authorList>
            <person name="Lanie J.A."/>
            <person name="Ng W.-L."/>
            <person name="Kazmierczak K.M."/>
            <person name="Andrzejewski T.M."/>
            <person name="Davidsen T.M."/>
            <person name="Wayne K.J."/>
            <person name="Tettelin H."/>
            <person name="Glass J.I."/>
            <person name="Rusch D."/>
            <person name="Podicherti R."/>
            <person name="Tsui H.-C.T."/>
            <person name="Winkler M.E."/>
        </authorList>
    </citation>
    <scope>NUCLEOTIDE SEQUENCE</scope>
</reference>
<feature type="non-terminal residue" evidence="2">
    <location>
        <position position="201"/>
    </location>
</feature>
<dbReference type="Pfam" id="PF01011">
    <property type="entry name" value="PQQ"/>
    <property type="match status" value="1"/>
</dbReference>
<gene>
    <name evidence="2" type="ORF">METZ01_LOCUS251239</name>
</gene>
<protein>
    <recommendedName>
        <fullName evidence="1">Pyrrolo-quinoline quinone repeat domain-containing protein</fullName>
    </recommendedName>
</protein>